<name>A0A1B6GE67_9HEMI</name>
<dbReference type="EMBL" id="GECZ01009052">
    <property type="protein sequence ID" value="JAS60717.1"/>
    <property type="molecule type" value="Transcribed_RNA"/>
</dbReference>
<reference evidence="2" key="1">
    <citation type="submission" date="2015-11" db="EMBL/GenBank/DDBJ databases">
        <title>De novo transcriptome assembly of four potential Pierce s Disease insect vectors from Arizona vineyards.</title>
        <authorList>
            <person name="Tassone E.E."/>
        </authorList>
    </citation>
    <scope>NUCLEOTIDE SEQUENCE</scope>
</reference>
<sequence>PQGSVLGPTLLTLYINDLPANIHSKVVLFADDTTAIILAENLVSLKQKTKKAMLQLQKWFEVNGMALNTTKSNIVHFKNNKIKQVPFELNDSNIKQVEKLKLL</sequence>
<organism evidence="2">
    <name type="scientific">Cuerna arida</name>
    <dbReference type="NCBI Taxonomy" id="1464854"/>
    <lineage>
        <taxon>Eukaryota</taxon>
        <taxon>Metazoa</taxon>
        <taxon>Ecdysozoa</taxon>
        <taxon>Arthropoda</taxon>
        <taxon>Hexapoda</taxon>
        <taxon>Insecta</taxon>
        <taxon>Pterygota</taxon>
        <taxon>Neoptera</taxon>
        <taxon>Paraneoptera</taxon>
        <taxon>Hemiptera</taxon>
        <taxon>Auchenorrhyncha</taxon>
        <taxon>Membracoidea</taxon>
        <taxon>Cicadellidae</taxon>
        <taxon>Cicadellinae</taxon>
        <taxon>Proconiini</taxon>
        <taxon>Cuerna</taxon>
    </lineage>
</organism>
<accession>A0A1B6GE67</accession>
<evidence type="ECO:0000313" key="2">
    <source>
        <dbReference type="EMBL" id="JAS60717.1"/>
    </source>
</evidence>
<gene>
    <name evidence="2" type="ORF">g.2644</name>
</gene>
<feature type="non-terminal residue" evidence="2">
    <location>
        <position position="1"/>
    </location>
</feature>
<dbReference type="AlphaFoldDB" id="A0A1B6GE67"/>
<dbReference type="Pfam" id="PF00078">
    <property type="entry name" value="RVT_1"/>
    <property type="match status" value="1"/>
</dbReference>
<dbReference type="PANTHER" id="PTHR33332">
    <property type="entry name" value="REVERSE TRANSCRIPTASE DOMAIN-CONTAINING PROTEIN"/>
    <property type="match status" value="1"/>
</dbReference>
<dbReference type="InterPro" id="IPR000477">
    <property type="entry name" value="RT_dom"/>
</dbReference>
<feature type="domain" description="Reverse transcriptase" evidence="1">
    <location>
        <begin position="1"/>
        <end position="94"/>
    </location>
</feature>
<feature type="non-terminal residue" evidence="2">
    <location>
        <position position="103"/>
    </location>
</feature>
<proteinExistence type="predicted"/>
<dbReference type="PROSITE" id="PS50878">
    <property type="entry name" value="RT_POL"/>
    <property type="match status" value="1"/>
</dbReference>
<protein>
    <recommendedName>
        <fullName evidence="1">Reverse transcriptase domain-containing protein</fullName>
    </recommendedName>
</protein>
<evidence type="ECO:0000259" key="1">
    <source>
        <dbReference type="PROSITE" id="PS50878"/>
    </source>
</evidence>